<evidence type="ECO:0000259" key="2">
    <source>
        <dbReference type="Pfam" id="PF17032"/>
    </source>
</evidence>
<gene>
    <name evidence="3" type="ORF">H9X83_05860</name>
</gene>
<dbReference type="EMBL" id="JACSNV010000006">
    <property type="protein sequence ID" value="MBM6877684.1"/>
    <property type="molecule type" value="Genomic_DNA"/>
</dbReference>
<dbReference type="Pfam" id="PF17032">
    <property type="entry name" value="Zn_ribbon_15"/>
    <property type="match status" value="1"/>
</dbReference>
<organism evidence="3 4">
    <name type="scientific">Anaerotignum lactatifermentans</name>
    <dbReference type="NCBI Taxonomy" id="160404"/>
    <lineage>
        <taxon>Bacteria</taxon>
        <taxon>Bacillati</taxon>
        <taxon>Bacillota</taxon>
        <taxon>Clostridia</taxon>
        <taxon>Lachnospirales</taxon>
        <taxon>Anaerotignaceae</taxon>
        <taxon>Anaerotignum</taxon>
    </lineage>
</organism>
<dbReference type="Proteomes" id="UP000729290">
    <property type="component" value="Unassembled WGS sequence"/>
</dbReference>
<proteinExistence type="predicted"/>
<evidence type="ECO:0000313" key="3">
    <source>
        <dbReference type="EMBL" id="MBM6877684.1"/>
    </source>
</evidence>
<feature type="domain" description="Zinc-ribbon 15" evidence="2">
    <location>
        <begin position="20"/>
        <end position="119"/>
    </location>
</feature>
<dbReference type="InterPro" id="IPR031493">
    <property type="entry name" value="Zinc_ribbon_15"/>
</dbReference>
<evidence type="ECO:0000256" key="1">
    <source>
        <dbReference type="SAM" id="Phobius"/>
    </source>
</evidence>
<protein>
    <submittedName>
        <fullName evidence="3">Zinc ribbon domain-containing protein</fullName>
    </submittedName>
</protein>
<dbReference type="RefSeq" id="WP_205132650.1">
    <property type="nucleotide sequence ID" value="NZ_JACSNT010000002.1"/>
</dbReference>
<comment type="caution">
    <text evidence="3">The sequence shown here is derived from an EMBL/GenBank/DDBJ whole genome shotgun (WGS) entry which is preliminary data.</text>
</comment>
<accession>A0ABS2GB02</accession>
<evidence type="ECO:0000313" key="4">
    <source>
        <dbReference type="Proteomes" id="UP000729290"/>
    </source>
</evidence>
<keyword evidence="4" id="KW-1185">Reference proteome</keyword>
<sequence>MIFIGGISMGQKMLDFIQTMICKNCGRYAGISVFMTYTYFSFFFIPLFKWDKKYYAVTSCCKTVYAIPEELGKAIERGESVTLTEEDLSPTGESMERDNKCPSCGFPLHDNYTYCPGCGRKL</sequence>
<keyword evidence="1" id="KW-1133">Transmembrane helix</keyword>
<reference evidence="3 4" key="1">
    <citation type="journal article" date="2021" name="Sci. Rep.">
        <title>The distribution of antibiotic resistance genes in chicken gut microbiota commensals.</title>
        <authorList>
            <person name="Juricova H."/>
            <person name="Matiasovicova J."/>
            <person name="Kubasova T."/>
            <person name="Cejkova D."/>
            <person name="Rychlik I."/>
        </authorList>
    </citation>
    <scope>NUCLEOTIDE SEQUENCE [LARGE SCALE GENOMIC DNA]</scope>
    <source>
        <strain evidence="3 4">An431b</strain>
    </source>
</reference>
<keyword evidence="1" id="KW-0472">Membrane</keyword>
<feature type="transmembrane region" description="Helical" evidence="1">
    <location>
        <begin position="28"/>
        <end position="48"/>
    </location>
</feature>
<name>A0ABS2GB02_9FIRM</name>
<keyword evidence="1" id="KW-0812">Transmembrane</keyword>